<evidence type="ECO:0000313" key="8">
    <source>
        <dbReference type="Proteomes" id="UP000474757"/>
    </source>
</evidence>
<dbReference type="InterPro" id="IPR045214">
    <property type="entry name" value="Surf1/Surf4"/>
</dbReference>
<organism evidence="7 8">
    <name type="scientific">Pseudoroseicyclus tamaricis</name>
    <dbReference type="NCBI Taxonomy" id="2705421"/>
    <lineage>
        <taxon>Bacteria</taxon>
        <taxon>Pseudomonadati</taxon>
        <taxon>Pseudomonadota</taxon>
        <taxon>Alphaproteobacteria</taxon>
        <taxon>Rhodobacterales</taxon>
        <taxon>Paracoccaceae</taxon>
        <taxon>Pseudoroseicyclus</taxon>
    </lineage>
</organism>
<feature type="transmembrane region" description="Helical" evidence="6">
    <location>
        <begin position="7"/>
        <end position="26"/>
    </location>
</feature>
<dbReference type="PANTHER" id="PTHR23427">
    <property type="entry name" value="SURFEIT LOCUS PROTEIN"/>
    <property type="match status" value="1"/>
</dbReference>
<evidence type="ECO:0000256" key="5">
    <source>
        <dbReference type="ARBA" id="ARBA00023136"/>
    </source>
</evidence>
<dbReference type="InterPro" id="IPR002994">
    <property type="entry name" value="Surf1/Shy1"/>
</dbReference>
<keyword evidence="6" id="KW-1003">Cell membrane</keyword>
<comment type="similarity">
    <text evidence="2 6">Belongs to the SURF1 family.</text>
</comment>
<comment type="caution">
    <text evidence="7">The sequence shown here is derived from an EMBL/GenBank/DDBJ whole genome shotgun (WGS) entry which is preliminary data.</text>
</comment>
<keyword evidence="8" id="KW-1185">Reference proteome</keyword>
<keyword evidence="5 6" id="KW-0472">Membrane</keyword>
<evidence type="ECO:0000313" key="7">
    <source>
        <dbReference type="EMBL" id="NDV01768.1"/>
    </source>
</evidence>
<evidence type="ECO:0000256" key="1">
    <source>
        <dbReference type="ARBA" id="ARBA00004370"/>
    </source>
</evidence>
<dbReference type="PROSITE" id="PS50895">
    <property type="entry name" value="SURF1"/>
    <property type="match status" value="1"/>
</dbReference>
<keyword evidence="4 6" id="KW-1133">Transmembrane helix</keyword>
<dbReference type="CDD" id="cd06662">
    <property type="entry name" value="SURF1"/>
    <property type="match status" value="1"/>
</dbReference>
<proteinExistence type="inferred from homology"/>
<dbReference type="PANTHER" id="PTHR23427:SF2">
    <property type="entry name" value="SURFEIT LOCUS PROTEIN 1"/>
    <property type="match status" value="1"/>
</dbReference>
<dbReference type="GO" id="GO:0005886">
    <property type="term" value="C:plasma membrane"/>
    <property type="evidence" value="ECO:0007669"/>
    <property type="project" value="UniProtKB-SubCell"/>
</dbReference>
<feature type="transmembrane region" description="Helical" evidence="6">
    <location>
        <begin position="191"/>
        <end position="209"/>
    </location>
</feature>
<sequence length="217" mass="23489">MRRIIPPLIFGILGCAVLISLGVWQLRRLEWKESVLAEIEMRIASAPVPLEEAEAEYAPVTLSGEITGPALRFIYSGTEEDIVAAVQTEAGRRVIVDLGLVPARPMASAPPELPEGRVEITGNLVMPVGRGGTLHLDQSNAWAARELGNLAEVLGAEPVFVVARQIEPTIPGLTPLPVSAEGIPNNHFGYAIQWFGIALVWAGMSLYLIRRTLRAKD</sequence>
<comment type="subcellular location">
    <subcellularLocation>
        <location evidence="6">Cell membrane</location>
        <topology evidence="6">Multi-pass membrane protein</topology>
    </subcellularLocation>
    <subcellularLocation>
        <location evidence="1">Membrane</location>
    </subcellularLocation>
</comment>
<gene>
    <name evidence="7" type="ORF">GZA08_12410</name>
</gene>
<dbReference type="AlphaFoldDB" id="A0A6B2JU04"/>
<evidence type="ECO:0000256" key="2">
    <source>
        <dbReference type="ARBA" id="ARBA00007165"/>
    </source>
</evidence>
<dbReference type="Proteomes" id="UP000474757">
    <property type="component" value="Unassembled WGS sequence"/>
</dbReference>
<evidence type="ECO:0000256" key="6">
    <source>
        <dbReference type="RuleBase" id="RU363076"/>
    </source>
</evidence>
<evidence type="ECO:0000256" key="4">
    <source>
        <dbReference type="ARBA" id="ARBA00022989"/>
    </source>
</evidence>
<evidence type="ECO:0000256" key="3">
    <source>
        <dbReference type="ARBA" id="ARBA00022692"/>
    </source>
</evidence>
<dbReference type="EMBL" id="JAAGAB010000003">
    <property type="protein sequence ID" value="NDV01768.1"/>
    <property type="molecule type" value="Genomic_DNA"/>
</dbReference>
<accession>A0A6B2JU04</accession>
<name>A0A6B2JU04_9RHOB</name>
<keyword evidence="3 6" id="KW-0812">Transmembrane</keyword>
<dbReference type="RefSeq" id="WP_163894124.1">
    <property type="nucleotide sequence ID" value="NZ_JAAFYS010000003.1"/>
</dbReference>
<protein>
    <recommendedName>
        <fullName evidence="6">SURF1-like protein</fullName>
    </recommendedName>
</protein>
<dbReference type="Pfam" id="PF02104">
    <property type="entry name" value="SURF1"/>
    <property type="match status" value="1"/>
</dbReference>
<dbReference type="PROSITE" id="PS51257">
    <property type="entry name" value="PROKAR_LIPOPROTEIN"/>
    <property type="match status" value="1"/>
</dbReference>
<reference evidence="7 8" key="1">
    <citation type="submission" date="2020-02" db="EMBL/GenBank/DDBJ databases">
        <title>Pseudoroseicyclus tamarix, sp. nov., isolated from offshore sediment of a Tamarix chinensis forest.</title>
        <authorList>
            <person name="Gai Y."/>
        </authorList>
    </citation>
    <scope>NUCLEOTIDE SEQUENCE [LARGE SCALE GENOMIC DNA]</scope>
    <source>
        <strain evidence="7 8">CLL3-39</strain>
    </source>
</reference>